<dbReference type="PANTHER" id="PTHR33452">
    <property type="entry name" value="OXIDOREDUCTASE CATD-RELATED"/>
    <property type="match status" value="1"/>
</dbReference>
<keyword evidence="5 7" id="KW-1133">Transmembrane helix</keyword>
<accession>A0A5C5WWY2</accession>
<dbReference type="EMBL" id="SJPI01000001">
    <property type="protein sequence ID" value="TWT54372.1"/>
    <property type="molecule type" value="Genomic_DNA"/>
</dbReference>
<dbReference type="GO" id="GO:0005886">
    <property type="term" value="C:plasma membrane"/>
    <property type="evidence" value="ECO:0007669"/>
    <property type="project" value="UniProtKB-SubCell"/>
</dbReference>
<keyword evidence="8" id="KW-0560">Oxidoreductase</keyword>
<reference evidence="8 9" key="1">
    <citation type="submission" date="2019-02" db="EMBL/GenBank/DDBJ databases">
        <title>Deep-cultivation of Planctomycetes and their phenomic and genomic characterization uncovers novel biology.</title>
        <authorList>
            <person name="Wiegand S."/>
            <person name="Jogler M."/>
            <person name="Boedeker C."/>
            <person name="Pinto D."/>
            <person name="Vollmers J."/>
            <person name="Rivas-Marin E."/>
            <person name="Kohn T."/>
            <person name="Peeters S.H."/>
            <person name="Heuer A."/>
            <person name="Rast P."/>
            <person name="Oberbeckmann S."/>
            <person name="Bunk B."/>
            <person name="Jeske O."/>
            <person name="Meyerdierks A."/>
            <person name="Storesund J.E."/>
            <person name="Kallscheuer N."/>
            <person name="Luecker S."/>
            <person name="Lage O.M."/>
            <person name="Pohl T."/>
            <person name="Merkel B.J."/>
            <person name="Hornburger P."/>
            <person name="Mueller R.-W."/>
            <person name="Bruemmer F."/>
            <person name="Labrenz M."/>
            <person name="Spormann A.M."/>
            <person name="Op Den Camp H."/>
            <person name="Overmann J."/>
            <person name="Amann R."/>
            <person name="Jetten M.S.M."/>
            <person name="Mascher T."/>
            <person name="Medema M.H."/>
            <person name="Devos D.P."/>
            <person name="Kaster A.-K."/>
            <person name="Ovreas L."/>
            <person name="Rohde M."/>
            <person name="Galperin M.Y."/>
            <person name="Jogler C."/>
        </authorList>
    </citation>
    <scope>NUCLEOTIDE SEQUENCE [LARGE SCALE GENOMIC DNA]</scope>
    <source>
        <strain evidence="8 9">Pla22</strain>
    </source>
</reference>
<feature type="transmembrane region" description="Helical" evidence="7">
    <location>
        <begin position="65"/>
        <end position="85"/>
    </location>
</feature>
<dbReference type="Pfam" id="PF07681">
    <property type="entry name" value="DoxX"/>
    <property type="match status" value="1"/>
</dbReference>
<proteinExistence type="inferred from homology"/>
<keyword evidence="4 7" id="KW-0812">Transmembrane</keyword>
<dbReference type="EC" id="1.-.-.-" evidence="8"/>
<evidence type="ECO:0000256" key="5">
    <source>
        <dbReference type="ARBA" id="ARBA00022989"/>
    </source>
</evidence>
<dbReference type="InterPro" id="IPR032808">
    <property type="entry name" value="DoxX"/>
</dbReference>
<dbReference type="Proteomes" id="UP000316598">
    <property type="component" value="Unassembled WGS sequence"/>
</dbReference>
<evidence type="ECO:0000256" key="4">
    <source>
        <dbReference type="ARBA" id="ARBA00022692"/>
    </source>
</evidence>
<name>A0A5C5WWY2_9BACT</name>
<comment type="similarity">
    <text evidence="2">Belongs to the DoxX family.</text>
</comment>
<keyword evidence="9" id="KW-1185">Reference proteome</keyword>
<evidence type="ECO:0000256" key="2">
    <source>
        <dbReference type="ARBA" id="ARBA00006679"/>
    </source>
</evidence>
<evidence type="ECO:0000313" key="9">
    <source>
        <dbReference type="Proteomes" id="UP000316598"/>
    </source>
</evidence>
<dbReference type="AlphaFoldDB" id="A0A5C5WWY2"/>
<gene>
    <name evidence="8" type="primary">catD</name>
    <name evidence="8" type="ORF">Pla22_20190</name>
</gene>
<evidence type="ECO:0000256" key="3">
    <source>
        <dbReference type="ARBA" id="ARBA00022475"/>
    </source>
</evidence>
<sequence length="151" mass="15871">MSGMFSSKKSDENRHEPTSVTDDLGKLVLRVTIGGLMLLHGLAKLKSGVGGIEGMLEGKGLPTFIAYGVYVGEIVVPILMALGVFTRISALIFAFNMVVAIYLAHAGDLFSLGDHGGWAVELAGLYLFGAVAIALLGPGRFALKRGHGLLE</sequence>
<comment type="subcellular location">
    <subcellularLocation>
        <location evidence="1">Cell membrane</location>
        <topology evidence="1">Multi-pass membrane protein</topology>
    </subcellularLocation>
</comment>
<keyword evidence="6 7" id="KW-0472">Membrane</keyword>
<evidence type="ECO:0000256" key="6">
    <source>
        <dbReference type="ARBA" id="ARBA00023136"/>
    </source>
</evidence>
<organism evidence="8 9">
    <name type="scientific">Rubripirellula amarantea</name>
    <dbReference type="NCBI Taxonomy" id="2527999"/>
    <lineage>
        <taxon>Bacteria</taxon>
        <taxon>Pseudomonadati</taxon>
        <taxon>Planctomycetota</taxon>
        <taxon>Planctomycetia</taxon>
        <taxon>Pirellulales</taxon>
        <taxon>Pirellulaceae</taxon>
        <taxon>Rubripirellula</taxon>
    </lineage>
</organism>
<dbReference type="PANTHER" id="PTHR33452:SF1">
    <property type="entry name" value="INNER MEMBRANE PROTEIN YPHA-RELATED"/>
    <property type="match status" value="1"/>
</dbReference>
<protein>
    <submittedName>
        <fullName evidence="8">Putative oxidoreductase CatD</fullName>
        <ecNumber evidence="8">1.-.-.-</ecNumber>
    </submittedName>
</protein>
<dbReference type="InterPro" id="IPR051907">
    <property type="entry name" value="DoxX-like_oxidoreductase"/>
</dbReference>
<feature type="transmembrane region" description="Helical" evidence="7">
    <location>
        <begin position="92"/>
        <end position="112"/>
    </location>
</feature>
<comment type="caution">
    <text evidence="8">The sequence shown here is derived from an EMBL/GenBank/DDBJ whole genome shotgun (WGS) entry which is preliminary data.</text>
</comment>
<evidence type="ECO:0000256" key="7">
    <source>
        <dbReference type="SAM" id="Phobius"/>
    </source>
</evidence>
<evidence type="ECO:0000313" key="8">
    <source>
        <dbReference type="EMBL" id="TWT54372.1"/>
    </source>
</evidence>
<keyword evidence="3" id="KW-1003">Cell membrane</keyword>
<feature type="transmembrane region" description="Helical" evidence="7">
    <location>
        <begin position="118"/>
        <end position="137"/>
    </location>
</feature>
<evidence type="ECO:0000256" key="1">
    <source>
        <dbReference type="ARBA" id="ARBA00004651"/>
    </source>
</evidence>
<dbReference type="GO" id="GO:0016491">
    <property type="term" value="F:oxidoreductase activity"/>
    <property type="evidence" value="ECO:0007669"/>
    <property type="project" value="UniProtKB-KW"/>
</dbReference>